<keyword evidence="1" id="KW-0472">Membrane</keyword>
<proteinExistence type="predicted"/>
<feature type="transmembrane region" description="Helical" evidence="1">
    <location>
        <begin position="53"/>
        <end position="76"/>
    </location>
</feature>
<accession>A0A6J5H3G2</accession>
<reference evidence="2 3" key="1">
    <citation type="submission" date="2020-04" db="EMBL/GenBank/DDBJ databases">
        <authorList>
            <person name="De Canck E."/>
        </authorList>
    </citation>
    <scope>NUCLEOTIDE SEQUENCE [LARGE SCALE GENOMIC DNA]</scope>
    <source>
        <strain evidence="2 3">LMG 28688</strain>
    </source>
</reference>
<keyword evidence="1" id="KW-0812">Transmembrane</keyword>
<dbReference type="EMBL" id="CADIKL010000077">
    <property type="protein sequence ID" value="CAB3810110.1"/>
    <property type="molecule type" value="Genomic_DNA"/>
</dbReference>
<name>A0A6J5H3G2_9BURK</name>
<dbReference type="Proteomes" id="UP000494119">
    <property type="component" value="Unassembled WGS sequence"/>
</dbReference>
<keyword evidence="1" id="KW-1133">Transmembrane helix</keyword>
<evidence type="ECO:0000256" key="1">
    <source>
        <dbReference type="SAM" id="Phobius"/>
    </source>
</evidence>
<dbReference type="AlphaFoldDB" id="A0A6J5H3G2"/>
<feature type="transmembrane region" description="Helical" evidence="1">
    <location>
        <begin position="21"/>
        <end position="41"/>
    </location>
</feature>
<sequence length="413" mass="44748">MPVTLPVASPHVSDAPSPPRTIVWLVLLVVFMLAGVVGTLLTWPKAEPTGTPWFWVQLLVLPGLAWAIVFGLRLHYYDEETARLKAEDETLQEDREKAIRFACEPLAVLDFGYLCGAGDVDVANKLVQGEITLAAKTSAEGNSGTRHTSLPLIDNEDGLGRYGPCFDKLLNSIGPTITALPRDVALDVRLHLPEDGHGEARLETLRQCWSKAELRSAKITLLSADEGLMALDQWLDVKGGPLLERFTLFLSTQLHDVPPENSAEAAVAVLLGWAPLAERRGLESVALLHRPLQTDAAALDESIRLSLLWGRATPERIDDLWQAGLLGTDKGALLHAASNTKLGVSQTEELSSVHDIDTALGDPGICAGWLATVLAIEHTVQTSSSQLIAWREGMLRLAVAQPIAHKKQVESNA</sequence>
<protein>
    <submittedName>
        <fullName evidence="2">Uncharacterized protein</fullName>
    </submittedName>
</protein>
<organism evidence="2 3">
    <name type="scientific">Paraburkholderia caffeinitolerans</name>
    <dbReference type="NCBI Taxonomy" id="1723730"/>
    <lineage>
        <taxon>Bacteria</taxon>
        <taxon>Pseudomonadati</taxon>
        <taxon>Pseudomonadota</taxon>
        <taxon>Betaproteobacteria</taxon>
        <taxon>Burkholderiales</taxon>
        <taxon>Burkholderiaceae</taxon>
        <taxon>Paraburkholderia</taxon>
    </lineage>
</organism>
<keyword evidence="3" id="KW-1185">Reference proteome</keyword>
<gene>
    <name evidence="2" type="ORF">LMG28688_07159</name>
</gene>
<evidence type="ECO:0000313" key="3">
    <source>
        <dbReference type="Proteomes" id="UP000494119"/>
    </source>
</evidence>
<evidence type="ECO:0000313" key="2">
    <source>
        <dbReference type="EMBL" id="CAB3810110.1"/>
    </source>
</evidence>